<feature type="chain" id="PRO_5015746371" evidence="1">
    <location>
        <begin position="24"/>
        <end position="388"/>
    </location>
</feature>
<feature type="signal peptide" evidence="1">
    <location>
        <begin position="1"/>
        <end position="23"/>
    </location>
</feature>
<name>A0A2S9XQP8_9BACT</name>
<dbReference type="RefSeq" id="WP_146158602.1">
    <property type="nucleotide sequence ID" value="NZ_PVNL01000138.1"/>
</dbReference>
<dbReference type="OrthoDB" id="9820425at2"/>
<proteinExistence type="predicted"/>
<evidence type="ECO:0000313" key="3">
    <source>
        <dbReference type="Proteomes" id="UP000238823"/>
    </source>
</evidence>
<accession>A0A2S9XQP8</accession>
<evidence type="ECO:0000313" key="2">
    <source>
        <dbReference type="EMBL" id="PRP95187.1"/>
    </source>
</evidence>
<dbReference type="AlphaFoldDB" id="A0A2S9XQP8"/>
<comment type="caution">
    <text evidence="2">The sequence shown here is derived from an EMBL/GenBank/DDBJ whole genome shotgun (WGS) entry which is preliminary data.</text>
</comment>
<reference evidence="2 3" key="1">
    <citation type="submission" date="2018-03" db="EMBL/GenBank/DDBJ databases">
        <title>Draft Genome Sequences of the Obligatory Marine Myxobacteria Enhygromyxa salina SWB007.</title>
        <authorList>
            <person name="Poehlein A."/>
            <person name="Moghaddam J.A."/>
            <person name="Harms H."/>
            <person name="Alanjari M."/>
            <person name="Koenig G.M."/>
            <person name="Daniel R."/>
            <person name="Schaeberle T.F."/>
        </authorList>
    </citation>
    <scope>NUCLEOTIDE SEQUENCE [LARGE SCALE GENOMIC DNA]</scope>
    <source>
        <strain evidence="2 3">SWB007</strain>
    </source>
</reference>
<dbReference type="Proteomes" id="UP000238823">
    <property type="component" value="Unassembled WGS sequence"/>
</dbReference>
<evidence type="ECO:0000256" key="1">
    <source>
        <dbReference type="SAM" id="SignalP"/>
    </source>
</evidence>
<sequence>MTDTNLHKVAASLILLSSIAISACDPDEPIDGEAMIDEFVVTDETHEDPIDEVAAPPVLLAWIERGTASVEWRAAGNGGTEVFLLIRGTDADAPIIDMDTAETLSPVEAWVALADEPELVPPLLLERATVAERELLADPVRIAEVRARVAEQFALALDVSANLPEPHAYGTCTAGQISTARTVYGNGYTPSATCGDHLGFQTTYADFLYCGDGPSDGCDHPLARNETMCIPAVTDAAVVYGELKTVSMRSKTSGNPTFQTNGHRIRSLTYNCHNDNALDIHMAYGTDEWDYNGLESGYYIGVVILGSAHLPASVTAIDVVAYNAWDNGKGESGTTYKATEYSVTGNAAAGDFGIFCTGAQKSITMSPGPTGNGHWWCVGSCSVGNCWD</sequence>
<protein>
    <submittedName>
        <fullName evidence="2">Uncharacterized protein</fullName>
    </submittedName>
</protein>
<keyword evidence="1" id="KW-0732">Signal</keyword>
<gene>
    <name evidence="2" type="ORF">ENSA7_75010</name>
</gene>
<dbReference type="EMBL" id="PVNL01000138">
    <property type="protein sequence ID" value="PRP95187.1"/>
    <property type="molecule type" value="Genomic_DNA"/>
</dbReference>
<organism evidence="2 3">
    <name type="scientific">Enhygromyxa salina</name>
    <dbReference type="NCBI Taxonomy" id="215803"/>
    <lineage>
        <taxon>Bacteria</taxon>
        <taxon>Pseudomonadati</taxon>
        <taxon>Myxococcota</taxon>
        <taxon>Polyangia</taxon>
        <taxon>Nannocystales</taxon>
        <taxon>Nannocystaceae</taxon>
        <taxon>Enhygromyxa</taxon>
    </lineage>
</organism>